<organism evidence="1 2">
    <name type="scientific">Clostera anastomosis granulovirus B</name>
    <dbReference type="NCBI Taxonomy" id="1986290"/>
    <lineage>
        <taxon>Viruses</taxon>
        <taxon>Viruses incertae sedis</taxon>
        <taxon>Naldaviricetes</taxon>
        <taxon>Lefavirales</taxon>
        <taxon>Baculoviridae</taxon>
        <taxon>Betabaculovirus</taxon>
        <taxon>Betabaculovirus alterclanastomosis</taxon>
    </lineage>
</organism>
<gene>
    <name evidence="1" type="ORF">clas5</name>
</gene>
<proteinExistence type="predicted"/>
<protein>
    <submittedName>
        <fullName evidence="1">Clas5</fullName>
    </submittedName>
</protein>
<dbReference type="OrthoDB" id="13866at10239"/>
<evidence type="ECO:0000313" key="1">
    <source>
        <dbReference type="EMBL" id="AKS25348.1"/>
    </source>
</evidence>
<accession>A0A0K0WSF6</accession>
<reference evidence="1 2" key="1">
    <citation type="journal article" date="2015" name="PLoS ONE">
        <title>The Complete Genome of a New Betabaculovirus from Clostera anastomosis.</title>
        <authorList>
            <person name="Yin F."/>
            <person name="Zhu Z."/>
            <person name="Liu X."/>
            <person name="Hou D."/>
            <person name="Wang J."/>
            <person name="Zhang L."/>
            <person name="Wang M."/>
            <person name="Kou Z."/>
            <person name="Wang H."/>
            <person name="Deng F."/>
            <person name="Hu Z."/>
        </authorList>
    </citation>
    <scope>NUCLEOTIDE SEQUENCE [LARGE SCALE GENOMIC DNA]</scope>
    <source>
        <strain evidence="1 2">ClasGV-B</strain>
    </source>
</reference>
<keyword evidence="2" id="KW-1185">Reference proteome</keyword>
<sequence>MISIYYNNNHDQVFYNFDELLQLMLQFNVERADKKTLGVECLKIVNTNEQCYVTDGLNITIRIITHDECYVSFEGVMQLLDNNYGYKKELEQIIVVCTSRVVLNPNHKWVSVYLARLKARVAVSFEFYFKILQQYMLADRPNIREIEGCVKKLVGRAEECKLSNNFALLIECCDCFDNASALMLHQIKNV</sequence>
<dbReference type="Proteomes" id="UP000232791">
    <property type="component" value="Segment"/>
</dbReference>
<evidence type="ECO:0000313" key="2">
    <source>
        <dbReference type="Proteomes" id="UP000232791"/>
    </source>
</evidence>
<name>A0A0K0WSF6_9BBAC</name>
<dbReference type="EMBL" id="KR091910">
    <property type="protein sequence ID" value="AKS25348.1"/>
    <property type="molecule type" value="Genomic_DNA"/>
</dbReference>